<keyword evidence="3" id="KW-1185">Reference proteome</keyword>
<evidence type="ECO:0000313" key="2">
    <source>
        <dbReference type="EMBL" id="ONG37946.1"/>
    </source>
</evidence>
<dbReference type="Proteomes" id="UP000192132">
    <property type="component" value="Unassembled WGS sequence"/>
</dbReference>
<dbReference type="STRING" id="1907941.BKE30_13425"/>
<dbReference type="RefSeq" id="WP_076879109.1">
    <property type="nucleotide sequence ID" value="NZ_MLCN01000040.1"/>
</dbReference>
<dbReference type="EMBL" id="MLCN01000040">
    <property type="protein sequence ID" value="ONG37946.1"/>
    <property type="molecule type" value="Genomic_DNA"/>
</dbReference>
<sequence length="328" mass="37501">MANPTIQSTQPNSALINISIHDVMDYLFQDLPTLLPDLPEASYESWLAALNNHFPMESDNLIPLLCHNMDGIMQQLSVIAQNHQVYAPMLDMVTVHQSPECQLHLICKVWDDIRKVQHQSRHAFSVMRVVNHYKARGTFVHFVFRRGELVKLPARGKIYQQGSIEGISHANAQAKVNGQWYDFAYIYKMDYDELGEIKAHLEGLLTDAEYLAGQGHDGTGCAQLAAEVVKEHHLTGYQERISSVLQQSLKNKVMIRQRHEQSWLAHQEHQRQQAERARQAAAAKPQSIEMTMAEWKKEHRDFKGIKDGQRSVLREGRQVSVVIVKPVK</sequence>
<evidence type="ECO:0000313" key="3">
    <source>
        <dbReference type="Proteomes" id="UP000192132"/>
    </source>
</evidence>
<organism evidence="2 3">
    <name type="scientific">Alkanindiges hydrocarboniclasticus</name>
    <dbReference type="NCBI Taxonomy" id="1907941"/>
    <lineage>
        <taxon>Bacteria</taxon>
        <taxon>Pseudomonadati</taxon>
        <taxon>Pseudomonadota</taxon>
        <taxon>Gammaproteobacteria</taxon>
        <taxon>Moraxellales</taxon>
        <taxon>Moraxellaceae</taxon>
        <taxon>Alkanindiges</taxon>
    </lineage>
</organism>
<protein>
    <submittedName>
        <fullName evidence="2">Uncharacterized protein</fullName>
    </submittedName>
</protein>
<feature type="compositionally biased region" description="Basic and acidic residues" evidence="1">
    <location>
        <begin position="262"/>
        <end position="278"/>
    </location>
</feature>
<name>A0A1S8CRJ1_9GAMM</name>
<accession>A0A1S8CRJ1</accession>
<reference evidence="2 3" key="1">
    <citation type="submission" date="2016-10" db="EMBL/GenBank/DDBJ databases">
        <title>Draft Genome sequence of Alkanindiges sp. strain H1.</title>
        <authorList>
            <person name="Subhash Y."/>
            <person name="Lee S."/>
        </authorList>
    </citation>
    <scope>NUCLEOTIDE SEQUENCE [LARGE SCALE GENOMIC DNA]</scope>
    <source>
        <strain evidence="2 3">H1</strain>
    </source>
</reference>
<evidence type="ECO:0000256" key="1">
    <source>
        <dbReference type="SAM" id="MobiDB-lite"/>
    </source>
</evidence>
<gene>
    <name evidence="2" type="ORF">BKE30_13425</name>
</gene>
<comment type="caution">
    <text evidence="2">The sequence shown here is derived from an EMBL/GenBank/DDBJ whole genome shotgun (WGS) entry which is preliminary data.</text>
</comment>
<dbReference type="AlphaFoldDB" id="A0A1S8CRJ1"/>
<proteinExistence type="predicted"/>
<feature type="region of interest" description="Disordered" evidence="1">
    <location>
        <begin position="262"/>
        <end position="286"/>
    </location>
</feature>